<sequence length="590" mass="64160">MAEPAQGYLGSDDPSCYNCGLGGHWAVACPEPTRRTPAGLAKANALRNSPNTPQGNVQHSHRGPKRSNKGPIITKYAPPPPPPSLPHSSIGHGAPPYPPPAGPAYQQPSPQFQNSFPHHPPPIHYSASYGPPTYQPPQYLPPSYGAPPGPPIGYAAHPPVPPAPAPASYPPSYGPYPPHVGPAGSPGYPPPAAYPPSYPQPPYGPPPVHYPPRGAPAHHSPSAATPPKPPRSSHTHSSLKEPMNASLPPKPPKSIHTQHEPQRDHRNKRKHDRQNNKHRDNRRKDQGGRRRSNQKMQNKANHSGSAAGSSRKTPAPANTNGPKDPNLSSASGLGKNARAESEASTNTVEMLPSNNREESHQDDDQSPQSHARELDEESVAVDEHFENQNGDESEITTQGLVTKTGAVSAGDNESFSQNPQDSGYDNISTPSSHQSDKPRLNGKHKRLDDESGDEKRPKKAKSSESLIDGQNGAKEGSRQETHNDARQAQGDHSSPTRDEEDDQILPTLESRSRSRSRSRERYQKPGSKSRNSSVSSRSSDLNSLEAELLGRPDKRSSTEPSPRQRRDSLTIPKMQRRRQRNSDSAYSRRW</sequence>
<dbReference type="Proteomes" id="UP000054821">
    <property type="component" value="Unassembled WGS sequence"/>
</dbReference>
<dbReference type="InterPro" id="IPR036875">
    <property type="entry name" value="Znf_CCHC_sf"/>
</dbReference>
<evidence type="ECO:0000313" key="4">
    <source>
        <dbReference type="EMBL" id="PNP46978.1"/>
    </source>
</evidence>
<feature type="compositionally biased region" description="Polar residues" evidence="2">
    <location>
        <begin position="411"/>
        <end position="433"/>
    </location>
</feature>
<proteinExistence type="predicted"/>
<evidence type="ECO:0000313" key="7">
    <source>
        <dbReference type="Proteomes" id="UP000236546"/>
    </source>
</evidence>
<dbReference type="STRING" id="398673.A0A0W7W2V3"/>
<feature type="compositionally biased region" description="Low complexity" evidence="2">
    <location>
        <begin position="528"/>
        <end position="544"/>
    </location>
</feature>
<keyword evidence="1" id="KW-0862">Zinc</keyword>
<dbReference type="Proteomes" id="UP000236546">
    <property type="component" value="Unassembled WGS sequence"/>
</dbReference>
<keyword evidence="1" id="KW-0479">Metal-binding</keyword>
<feature type="compositionally biased region" description="Basic and acidic residues" evidence="2">
    <location>
        <begin position="548"/>
        <end position="568"/>
    </location>
</feature>
<evidence type="ECO:0000256" key="2">
    <source>
        <dbReference type="SAM" id="MobiDB-lite"/>
    </source>
</evidence>
<dbReference type="GeneID" id="29980649"/>
<comment type="caution">
    <text evidence="5">The sequence shown here is derived from an EMBL/GenBank/DDBJ whole genome shotgun (WGS) entry which is preliminary data.</text>
</comment>
<feature type="compositionally biased region" description="Basic and acidic residues" evidence="2">
    <location>
        <begin position="273"/>
        <end position="288"/>
    </location>
</feature>
<feature type="domain" description="CCHC-type" evidence="3">
    <location>
        <begin position="16"/>
        <end position="31"/>
    </location>
</feature>
<evidence type="ECO:0000313" key="5">
    <source>
        <dbReference type="EMBL" id="PON27069.1"/>
    </source>
</evidence>
<dbReference type="RefSeq" id="XP_018666031.1">
    <property type="nucleotide sequence ID" value="XM_018800566.1"/>
</dbReference>
<feature type="region of interest" description="Disordered" evidence="2">
    <location>
        <begin position="29"/>
        <end position="590"/>
    </location>
</feature>
<gene>
    <name evidence="5" type="ORF">TGAM01_v204018</name>
    <name evidence="4" type="ORF">TGAMA5MH_01931</name>
</gene>
<dbReference type="PROSITE" id="PS50158">
    <property type="entry name" value="ZF_CCHC"/>
    <property type="match status" value="1"/>
</dbReference>
<name>A0A0W7W2V3_9HYPO</name>
<dbReference type="SMART" id="SM00343">
    <property type="entry name" value="ZnF_C2HC"/>
    <property type="match status" value="1"/>
</dbReference>
<evidence type="ECO:0000256" key="1">
    <source>
        <dbReference type="PROSITE-ProRule" id="PRU00047"/>
    </source>
</evidence>
<reference evidence="5 6" key="1">
    <citation type="journal article" date="2016" name="Genome Announc.">
        <title>Draft Whole-Genome Sequence of Trichoderma gamsii T6085, a Promising Biocontrol Agent of Fusarium Head Blight on Wheat.</title>
        <authorList>
            <person name="Baroncelli R."/>
            <person name="Zapparata A."/>
            <person name="Piaggeschi G."/>
            <person name="Sarrocco S."/>
            <person name="Vannacci G."/>
        </authorList>
    </citation>
    <scope>NUCLEOTIDE SEQUENCE [LARGE SCALE GENOMIC DNA]</scope>
    <source>
        <strain evidence="5 6">T6085</strain>
    </source>
</reference>
<feature type="compositionally biased region" description="Basic residues" evidence="2">
    <location>
        <begin position="59"/>
        <end position="68"/>
    </location>
</feature>
<feature type="compositionally biased region" description="Polar residues" evidence="2">
    <location>
        <begin position="46"/>
        <end position="58"/>
    </location>
</feature>
<organism evidence="5 6">
    <name type="scientific">Trichoderma gamsii</name>
    <dbReference type="NCBI Taxonomy" id="398673"/>
    <lineage>
        <taxon>Eukaryota</taxon>
        <taxon>Fungi</taxon>
        <taxon>Dikarya</taxon>
        <taxon>Ascomycota</taxon>
        <taxon>Pezizomycotina</taxon>
        <taxon>Sordariomycetes</taxon>
        <taxon>Hypocreomycetidae</taxon>
        <taxon>Hypocreales</taxon>
        <taxon>Hypocreaceae</taxon>
        <taxon>Trichoderma</taxon>
    </lineage>
</organism>
<evidence type="ECO:0000313" key="6">
    <source>
        <dbReference type="Proteomes" id="UP000054821"/>
    </source>
</evidence>
<dbReference type="OrthoDB" id="3550095at2759"/>
<dbReference type="GO" id="GO:0008270">
    <property type="term" value="F:zinc ion binding"/>
    <property type="evidence" value="ECO:0007669"/>
    <property type="project" value="UniProtKB-KW"/>
</dbReference>
<feature type="compositionally biased region" description="Pro residues" evidence="2">
    <location>
        <begin position="133"/>
        <end position="151"/>
    </location>
</feature>
<feature type="compositionally biased region" description="Low complexity" evidence="2">
    <location>
        <begin position="103"/>
        <end position="117"/>
    </location>
</feature>
<evidence type="ECO:0000259" key="3">
    <source>
        <dbReference type="PROSITE" id="PS50158"/>
    </source>
</evidence>
<dbReference type="GO" id="GO:0003676">
    <property type="term" value="F:nucleic acid binding"/>
    <property type="evidence" value="ECO:0007669"/>
    <property type="project" value="InterPro"/>
</dbReference>
<feature type="compositionally biased region" description="Polar residues" evidence="2">
    <location>
        <begin position="342"/>
        <end position="354"/>
    </location>
</feature>
<feature type="compositionally biased region" description="Polar residues" evidence="2">
    <location>
        <begin position="294"/>
        <end position="331"/>
    </location>
</feature>
<dbReference type="EMBL" id="MTYH01000014">
    <property type="protein sequence ID" value="PNP46978.1"/>
    <property type="molecule type" value="Genomic_DNA"/>
</dbReference>
<dbReference type="Gene3D" id="4.10.60.10">
    <property type="entry name" value="Zinc finger, CCHC-type"/>
    <property type="match status" value="1"/>
</dbReference>
<reference evidence="4 7" key="2">
    <citation type="submission" date="2017-02" db="EMBL/GenBank/DDBJ databases">
        <title>Genomes of Trichoderma spp. with biocontrol activity.</title>
        <authorList>
            <person name="Gardiner D."/>
            <person name="Kazan K."/>
            <person name="Vos C."/>
            <person name="Harvey P."/>
        </authorList>
    </citation>
    <scope>NUCLEOTIDE SEQUENCE [LARGE SCALE GENOMIC DNA]</scope>
    <source>
        <strain evidence="4 7">A5MH</strain>
    </source>
</reference>
<feature type="compositionally biased region" description="Pro residues" evidence="2">
    <location>
        <begin position="158"/>
        <end position="180"/>
    </location>
</feature>
<dbReference type="InterPro" id="IPR001878">
    <property type="entry name" value="Znf_CCHC"/>
</dbReference>
<keyword evidence="6" id="KW-1185">Reference proteome</keyword>
<dbReference type="AlphaFoldDB" id="A0A0W7W2V3"/>
<feature type="compositionally biased region" description="Pro residues" evidence="2">
    <location>
        <begin position="187"/>
        <end position="214"/>
    </location>
</feature>
<feature type="compositionally biased region" description="Basic and acidic residues" evidence="2">
    <location>
        <begin position="446"/>
        <end position="456"/>
    </location>
</feature>
<keyword evidence="1" id="KW-0863">Zinc-finger</keyword>
<dbReference type="EMBL" id="JPDN02000011">
    <property type="protein sequence ID" value="PON27069.1"/>
    <property type="molecule type" value="Genomic_DNA"/>
</dbReference>
<accession>A0A0W7W2V3</accession>
<protein>
    <recommendedName>
        <fullName evidence="3">CCHC-type domain-containing protein</fullName>
    </recommendedName>
</protein>
<dbReference type="SUPFAM" id="SSF57756">
    <property type="entry name" value="Retrovirus zinc finger-like domains"/>
    <property type="match status" value="1"/>
</dbReference>
<feature type="compositionally biased region" description="Basic and acidic residues" evidence="2">
    <location>
        <begin position="475"/>
        <end position="485"/>
    </location>
</feature>
<reference evidence="5" key="3">
    <citation type="submission" date="2017-08" db="EMBL/GenBank/DDBJ databases">
        <title>Trichoderma gamsii strain T6085, whole genome shotgun sequencing project.</title>
        <authorList>
            <person name="Baroncelli R."/>
        </authorList>
    </citation>
    <scope>NUCLEOTIDE SEQUENCE</scope>
    <source>
        <strain evidence="5">T6085</strain>
    </source>
</reference>